<organism evidence="1 2">
    <name type="scientific">Naganishia friedmannii</name>
    <dbReference type="NCBI Taxonomy" id="89922"/>
    <lineage>
        <taxon>Eukaryota</taxon>
        <taxon>Fungi</taxon>
        <taxon>Dikarya</taxon>
        <taxon>Basidiomycota</taxon>
        <taxon>Agaricomycotina</taxon>
        <taxon>Tremellomycetes</taxon>
        <taxon>Filobasidiales</taxon>
        <taxon>Filobasidiaceae</taxon>
        <taxon>Naganishia</taxon>
    </lineage>
</organism>
<comment type="caution">
    <text evidence="1">The sequence shown here is derived from an EMBL/GenBank/DDBJ whole genome shotgun (WGS) entry which is preliminary data.</text>
</comment>
<evidence type="ECO:0000313" key="2">
    <source>
        <dbReference type="Proteomes" id="UP001227268"/>
    </source>
</evidence>
<evidence type="ECO:0000313" key="1">
    <source>
        <dbReference type="EMBL" id="KAJ9098224.1"/>
    </source>
</evidence>
<dbReference type="Proteomes" id="UP001227268">
    <property type="component" value="Unassembled WGS sequence"/>
</dbReference>
<protein>
    <submittedName>
        <fullName evidence="1">Uncharacterized protein</fullName>
    </submittedName>
</protein>
<accession>A0ACC2VGD9</accession>
<keyword evidence="2" id="KW-1185">Reference proteome</keyword>
<sequence length="114" mass="12079">MYDPKTAARIPVFGSLIAGDLADMMGERPTIIAGCAIYLVGVVIQMFATKGLALIVVGQIVAGLGVGFVSVNIILYMSEICPPKIRRALVSGYHFAITISIMLASIVVNHATDR</sequence>
<gene>
    <name evidence="1" type="ORF">QFC21_004553</name>
</gene>
<name>A0ACC2VGD9_9TREE</name>
<dbReference type="EMBL" id="JASBWT010000015">
    <property type="protein sequence ID" value="KAJ9098224.1"/>
    <property type="molecule type" value="Genomic_DNA"/>
</dbReference>
<reference evidence="1" key="1">
    <citation type="submission" date="2023-04" db="EMBL/GenBank/DDBJ databases">
        <title>Draft Genome sequencing of Naganishia species isolated from polar environments using Oxford Nanopore Technology.</title>
        <authorList>
            <person name="Leo P."/>
            <person name="Venkateswaran K."/>
        </authorList>
    </citation>
    <scope>NUCLEOTIDE SEQUENCE</scope>
    <source>
        <strain evidence="1">MNA-CCFEE 5423</strain>
    </source>
</reference>
<proteinExistence type="predicted"/>